<keyword evidence="3 5" id="KW-1133">Transmembrane helix</keyword>
<name>A0A6J4MZ40_9BACT</name>
<keyword evidence="4 5" id="KW-0472">Membrane</keyword>
<feature type="transmembrane region" description="Helical" evidence="5">
    <location>
        <begin position="264"/>
        <end position="289"/>
    </location>
</feature>
<dbReference type="Pfam" id="PF13520">
    <property type="entry name" value="AA_permease_2"/>
    <property type="match status" value="1"/>
</dbReference>
<feature type="transmembrane region" description="Helical" evidence="5">
    <location>
        <begin position="368"/>
        <end position="391"/>
    </location>
</feature>
<dbReference type="EMBL" id="CADCTW010000231">
    <property type="protein sequence ID" value="CAA9368365.1"/>
    <property type="molecule type" value="Genomic_DNA"/>
</dbReference>
<feature type="transmembrane region" description="Helical" evidence="5">
    <location>
        <begin position="79"/>
        <end position="103"/>
    </location>
</feature>
<organism evidence="6">
    <name type="scientific">uncultured Gemmatimonadota bacterium</name>
    <dbReference type="NCBI Taxonomy" id="203437"/>
    <lineage>
        <taxon>Bacteria</taxon>
        <taxon>Pseudomonadati</taxon>
        <taxon>Gemmatimonadota</taxon>
        <taxon>environmental samples</taxon>
    </lineage>
</organism>
<gene>
    <name evidence="6" type="ORF">AVDCRST_MAG68-5196</name>
</gene>
<protein>
    <recommendedName>
        <fullName evidence="7">APC family permease</fullName>
    </recommendedName>
</protein>
<accession>A0A6J4MZ40</accession>
<evidence type="ECO:0000256" key="1">
    <source>
        <dbReference type="ARBA" id="ARBA00004141"/>
    </source>
</evidence>
<dbReference type="PANTHER" id="PTHR11785:SF512">
    <property type="entry name" value="SOBREMESA, ISOFORM B"/>
    <property type="match status" value="1"/>
</dbReference>
<evidence type="ECO:0000256" key="4">
    <source>
        <dbReference type="ARBA" id="ARBA00023136"/>
    </source>
</evidence>
<evidence type="ECO:0000256" key="5">
    <source>
        <dbReference type="SAM" id="Phobius"/>
    </source>
</evidence>
<evidence type="ECO:0008006" key="7">
    <source>
        <dbReference type="Google" id="ProtNLM"/>
    </source>
</evidence>
<dbReference type="PANTHER" id="PTHR11785">
    <property type="entry name" value="AMINO ACID TRANSPORTER"/>
    <property type="match status" value="1"/>
</dbReference>
<dbReference type="GO" id="GO:0016020">
    <property type="term" value="C:membrane"/>
    <property type="evidence" value="ECO:0007669"/>
    <property type="project" value="UniProtKB-SubCell"/>
</dbReference>
<keyword evidence="2 5" id="KW-0812">Transmembrane</keyword>
<feature type="transmembrane region" description="Helical" evidence="5">
    <location>
        <begin position="173"/>
        <end position="202"/>
    </location>
</feature>
<evidence type="ECO:0000313" key="6">
    <source>
        <dbReference type="EMBL" id="CAA9368365.1"/>
    </source>
</evidence>
<dbReference type="GO" id="GO:0015179">
    <property type="term" value="F:L-amino acid transmembrane transporter activity"/>
    <property type="evidence" value="ECO:0007669"/>
    <property type="project" value="TreeGrafter"/>
</dbReference>
<feature type="transmembrane region" description="Helical" evidence="5">
    <location>
        <begin position="214"/>
        <end position="237"/>
    </location>
</feature>
<dbReference type="PIRSF" id="PIRSF006060">
    <property type="entry name" value="AA_transporter"/>
    <property type="match status" value="1"/>
</dbReference>
<comment type="subcellular location">
    <subcellularLocation>
        <location evidence="1">Membrane</location>
        <topology evidence="1">Multi-pass membrane protein</topology>
    </subcellularLocation>
</comment>
<dbReference type="Gene3D" id="1.20.1740.10">
    <property type="entry name" value="Amino acid/polyamine transporter I"/>
    <property type="match status" value="1"/>
</dbReference>
<dbReference type="InterPro" id="IPR050598">
    <property type="entry name" value="AminoAcid_Transporter"/>
</dbReference>
<proteinExistence type="predicted"/>
<feature type="transmembrane region" description="Helical" evidence="5">
    <location>
        <begin position="301"/>
        <end position="327"/>
    </location>
</feature>
<feature type="transmembrane region" description="Helical" evidence="5">
    <location>
        <begin position="34"/>
        <end position="58"/>
    </location>
</feature>
<evidence type="ECO:0000256" key="3">
    <source>
        <dbReference type="ARBA" id="ARBA00022989"/>
    </source>
</evidence>
<feature type="transmembrane region" description="Helical" evidence="5">
    <location>
        <begin position="109"/>
        <end position="128"/>
    </location>
</feature>
<reference evidence="6" key="1">
    <citation type="submission" date="2020-02" db="EMBL/GenBank/DDBJ databases">
        <authorList>
            <person name="Meier V. D."/>
        </authorList>
    </citation>
    <scope>NUCLEOTIDE SEQUENCE</scope>
    <source>
        <strain evidence="6">AVDCRST_MAG68</strain>
    </source>
</reference>
<feature type="transmembrane region" description="Helical" evidence="5">
    <location>
        <begin position="140"/>
        <end position="161"/>
    </location>
</feature>
<evidence type="ECO:0000256" key="2">
    <source>
        <dbReference type="ARBA" id="ARBA00022692"/>
    </source>
</evidence>
<dbReference type="AlphaFoldDB" id="A0A6J4MZ40"/>
<dbReference type="InterPro" id="IPR002293">
    <property type="entry name" value="AA/rel_permease1"/>
</dbReference>
<sequence>MLGLWFGLAVTLGNTIGAGILRAPGEVAARVPELGPYLAVWIAGGAYALLGAISVAELGAMMPRSGGMYVYANRALGRYAGFVVGWNDWIATCGSCAAVAVVIAEYLRAGRGVLVATALVLGFALLQWRGVRSAGRAQEATSLAKTLILLALVAACFLLPVPPSAAGPSAVPSAIGVAAVIAALQAVIYTYDGWTGVVYFGGEVRDPGREIPRAMFGGVLAVMAIYLLLNLAFLRVLPLHALAGEPLAAGAVARALFGALGDPVIRAVVVVGLLSSVHAFLLMAPRVLFAMARDGLVSRRAAAVHPGGTPTGALAASLVVVVLFIASGTFDDIIAVLAFFFVANYVVCFTAVFALRRREPHAVRPYRAWGYPWTTALALAGSLAFLAGAALGDTRNSVYALLLLAASYPAYRLSGRLMR</sequence>
<feature type="transmembrane region" description="Helical" evidence="5">
    <location>
        <begin position="333"/>
        <end position="356"/>
    </location>
</feature>